<dbReference type="PANTHER" id="PTHR12933">
    <property type="entry name" value="ORF PROTEIN-RELATED"/>
    <property type="match status" value="1"/>
</dbReference>
<dbReference type="InParanoid" id="F0VJ90"/>
<sequence>MGRSSRLRGGNRSKGGAHKPKKKGKKRTQKLDVEDLYYARLAEEARIKQEKKRAKKLKQLEKETHDEEEDPSQDASQSAGRASISGLPLAQGKAKKARLSSSADAQFGVGQRPADGRPFHRRNDGGRKKMDPFSRLLSTLKPAELKEDDSTEETDSENEEESEREQPELNEEEEEEEDEEMEEEDDEEEDEGEEGEEDDGVQGIEEEEQEDDGEDDEEEEAEEDGEREEDLDEEGADAAQSIAESLARHDNSDIDGEREEDLDEGGADAAQSIAESLARHDNSDSDEEEDVESSSGSPSSSSGASSSAAAPCEDSYYRSGFLPIAGRPSPLAPFDFYWTFEESVDSEDSAVARLPTHQREMVEEKKKKTPVELLHLQAAAFLQHQDEKTKTASRRKKSTTQPSAAALLLGDAEDGDDEERSDSESESGDEKRHAATRCTRAVSREAKLLVQPTGFASYSATLPSNAADARAFSLVHSESPSRRGSALHGEGGDGLEDGFGGARQDSQARGDSARADSTGPSFVPSVSSSSACAAESSLSSADRSSSSLAGSATSYFEYILKTRVPATSFDPSVASPYGLPSSLLQSLRRLLSSRFASSPGEVPVIFRSAKMRSLFHYLSSYVDVSFPHQNDASCSALRLLYALHAAAHMWKARYRVTVHSNLIKRVANKAPEERQQLLLRMMRRQEREHTQGPVEESEDEEEREEDLAEGGDGPENGGGDGDDADAKKQKHGECSERVGDASRKQKTESQASSPTLPCSSRPLEDEGPENWLESQVRDGGYTRPRILILLPFRSAAKEVVDYLIALMPGIQQVLNRRRYEEEFGISREDEREQEQNFAKGKKPEDFVNIFKGNDNDRFRLGIRVAQKSLVLYSPFYASDILVASPLGLRMIVGVPGEDKREFDFLSSLEMVIIDRADVISMQNWAFLKECLAAVNLPPVSYTSFDIRRLRPSLMAGVGASDRQTLIFSHGRDPKIQGLFKQFCSNRRGLLHLFDPEQAVFAASVLPCCFLGSGKEKGKQSRKKRGAAGEDKVVRVCRSTPSWEILLREEENSHDDSSGVAREGGGNPNAKPAEGEGQKKPVLWKSVVARVGMTGAQQFFCKVACSQFAKSNGCLLKHFAVRVLPTLQGEFDRALIVLPSYLDYCRLWRSLKEQNVDFASCHEYTSNQNITRARQRFHKGEVPILVTTVRFLFYRRYRLQGADRILFLGPPSSPEVYLHLLTHSLPDEEVANKKRVSGPTAEVQSEEPAMAEADYFRKTGASMCFFTQYHGYAMERLLGVQKAFTLLQIPDGKVVAVK</sequence>
<feature type="domain" description="UTP25 C-terminal" evidence="5">
    <location>
        <begin position="1094"/>
        <end position="1287"/>
    </location>
</feature>
<feature type="region of interest" description="Disordered" evidence="4">
    <location>
        <begin position="1047"/>
        <end position="1077"/>
    </location>
</feature>
<name>F0VJ90_NEOCL</name>
<evidence type="ECO:0000256" key="2">
    <source>
        <dbReference type="ARBA" id="ARBA00009223"/>
    </source>
</evidence>
<accession>F0VJ90</accession>
<feature type="compositionally biased region" description="Low complexity" evidence="4">
    <location>
        <begin position="399"/>
        <end position="410"/>
    </location>
</feature>
<feature type="compositionally biased region" description="Basic and acidic residues" evidence="4">
    <location>
        <begin position="1047"/>
        <end position="1056"/>
    </location>
</feature>
<protein>
    <recommendedName>
        <fullName evidence="10">Digestive organ expansion factor-like protein</fullName>
    </recommendedName>
</protein>
<dbReference type="Pfam" id="PF06862">
    <property type="entry name" value="Utp25_C"/>
    <property type="match status" value="1"/>
</dbReference>
<evidence type="ECO:0000256" key="1">
    <source>
        <dbReference type="ARBA" id="ARBA00004604"/>
    </source>
</evidence>
<feature type="compositionally biased region" description="Acidic residues" evidence="4">
    <location>
        <begin position="253"/>
        <end position="266"/>
    </location>
</feature>
<feature type="compositionally biased region" description="Basic and acidic residues" evidence="4">
    <location>
        <begin position="114"/>
        <end position="132"/>
    </location>
</feature>
<dbReference type="eggNOG" id="KOG2340">
    <property type="taxonomic scope" value="Eukaryota"/>
</dbReference>
<feature type="compositionally biased region" description="Acidic residues" evidence="4">
    <location>
        <begin position="411"/>
        <end position="427"/>
    </location>
</feature>
<evidence type="ECO:0008006" key="10">
    <source>
        <dbReference type="Google" id="ProtNLM"/>
    </source>
</evidence>
<dbReference type="InterPro" id="IPR010678">
    <property type="entry name" value="UTP25"/>
</dbReference>
<feature type="region of interest" description="Disordered" evidence="4">
    <location>
        <begin position="1"/>
        <end position="312"/>
    </location>
</feature>
<comment type="subcellular location">
    <subcellularLocation>
        <location evidence="1">Nucleus</location>
        <location evidence="1">Nucleolus</location>
    </subcellularLocation>
</comment>
<dbReference type="EMBL" id="FR823390">
    <property type="protein sequence ID" value="CBZ53801.1"/>
    <property type="molecule type" value="Genomic_DNA"/>
</dbReference>
<proteinExistence type="inferred from homology"/>
<dbReference type="GO" id="GO:0034511">
    <property type="term" value="F:U3 snoRNA binding"/>
    <property type="evidence" value="ECO:0007669"/>
    <property type="project" value="InterPro"/>
</dbReference>
<dbReference type="GO" id="GO:0032040">
    <property type="term" value="C:small-subunit processome"/>
    <property type="evidence" value="ECO:0007669"/>
    <property type="project" value="TreeGrafter"/>
</dbReference>
<keyword evidence="3" id="KW-0539">Nucleus</keyword>
<dbReference type="GO" id="GO:0019843">
    <property type="term" value="F:rRNA binding"/>
    <property type="evidence" value="ECO:0007669"/>
    <property type="project" value="TreeGrafter"/>
</dbReference>
<dbReference type="OrthoDB" id="10264378at2759"/>
<feature type="compositionally biased region" description="Basic residues" evidence="4">
    <location>
        <begin position="1"/>
        <end position="28"/>
    </location>
</feature>
<feature type="compositionally biased region" description="Gly residues" evidence="4">
    <location>
        <begin position="710"/>
        <end position="719"/>
    </location>
</feature>
<dbReference type="SUPFAM" id="SSF52540">
    <property type="entry name" value="P-loop containing nucleoside triphosphate hydrolases"/>
    <property type="match status" value="1"/>
</dbReference>
<feature type="domain" description="UTP25 NTP hydrolase-like" evidence="6">
    <location>
        <begin position="771"/>
        <end position="989"/>
    </location>
</feature>
<dbReference type="GeneID" id="13443369"/>
<dbReference type="RefSeq" id="XP_003883833.1">
    <property type="nucleotide sequence ID" value="XM_003883784.1"/>
</dbReference>
<dbReference type="Pfam" id="PF22916">
    <property type="entry name" value="UTP25_NTPase-like"/>
    <property type="match status" value="1"/>
</dbReference>
<reference evidence="8" key="4">
    <citation type="journal article" date="2015" name="PLoS ONE">
        <title>Comprehensive Evaluation of Toxoplasma gondii VEG and Neospora caninum LIV Genomes with Tachyzoite Stage Transcriptome and Proteome Defines Novel Transcript Features.</title>
        <authorList>
            <person name="Ramaprasad A."/>
            <person name="Mourier T."/>
            <person name="Naeem R."/>
            <person name="Malas T.B."/>
            <person name="Moussa E."/>
            <person name="Panigrahi A."/>
            <person name="Vermont S.J."/>
            <person name="Otto T.D."/>
            <person name="Wastling J."/>
            <person name="Pain A."/>
        </authorList>
    </citation>
    <scope>NUCLEOTIDE SEQUENCE</scope>
    <source>
        <strain evidence="8">Liverpool</strain>
    </source>
</reference>
<feature type="compositionally biased region" description="Polar residues" evidence="4">
    <location>
        <begin position="748"/>
        <end position="758"/>
    </location>
</feature>
<dbReference type="InterPro" id="IPR053939">
    <property type="entry name" value="UTP25_C"/>
</dbReference>
<dbReference type="InterPro" id="IPR053940">
    <property type="entry name" value="UTP25_NTPase-like"/>
</dbReference>
<organism evidence="7 9">
    <name type="scientific">Neospora caninum (strain Liverpool)</name>
    <dbReference type="NCBI Taxonomy" id="572307"/>
    <lineage>
        <taxon>Eukaryota</taxon>
        <taxon>Sar</taxon>
        <taxon>Alveolata</taxon>
        <taxon>Apicomplexa</taxon>
        <taxon>Conoidasida</taxon>
        <taxon>Coccidia</taxon>
        <taxon>Eucoccidiorida</taxon>
        <taxon>Eimeriorina</taxon>
        <taxon>Sarcocystidae</taxon>
        <taxon>Neospora</taxon>
    </lineage>
</organism>
<dbReference type="EMBL" id="LN714483">
    <property type="protein sequence ID" value="CEL67795.1"/>
    <property type="molecule type" value="Genomic_DNA"/>
</dbReference>
<keyword evidence="9" id="KW-1185">Reference proteome</keyword>
<dbReference type="InterPro" id="IPR027417">
    <property type="entry name" value="P-loop_NTPase"/>
</dbReference>
<feature type="compositionally biased region" description="Low complexity" evidence="4">
    <location>
        <begin position="293"/>
        <end position="311"/>
    </location>
</feature>
<reference evidence="7" key="1">
    <citation type="submission" date="2011-02" db="EMBL/GenBank/DDBJ databases">
        <authorList>
            <person name="Aslett M."/>
        </authorList>
    </citation>
    <scope>NUCLEOTIDE SEQUENCE</scope>
    <source>
        <strain evidence="7">Liverpool</strain>
    </source>
</reference>
<evidence type="ECO:0000256" key="3">
    <source>
        <dbReference type="ARBA" id="ARBA00023242"/>
    </source>
</evidence>
<gene>
    <name evidence="8" type="ORF">BN1204_035820</name>
    <name evidence="7" type="ORF">NCLIV_035820</name>
</gene>
<evidence type="ECO:0000313" key="9">
    <source>
        <dbReference type="Proteomes" id="UP000007494"/>
    </source>
</evidence>
<dbReference type="GO" id="GO:0000462">
    <property type="term" value="P:maturation of SSU-rRNA from tricistronic rRNA transcript (SSU-rRNA, 5.8S rRNA, LSU-rRNA)"/>
    <property type="evidence" value="ECO:0007669"/>
    <property type="project" value="TreeGrafter"/>
</dbReference>
<evidence type="ECO:0000259" key="6">
    <source>
        <dbReference type="Pfam" id="PF22916"/>
    </source>
</evidence>
<feature type="region of interest" description="Disordered" evidence="4">
    <location>
        <begin position="384"/>
        <end position="438"/>
    </location>
</feature>
<dbReference type="PANTHER" id="PTHR12933:SF0">
    <property type="entry name" value="U3 SMALL NUCLEOLAR RNA-ASSOCIATED PROTEIN 25 HOMOLOG"/>
    <property type="match status" value="1"/>
</dbReference>
<reference evidence="7" key="2">
    <citation type="submission" date="2011-03" db="EMBL/GenBank/DDBJ databases">
        <title>Comparative genomics and transcriptomics of Neospora caninum and Toxoplasma gondii.</title>
        <authorList>
            <person name="Reid A.J."/>
            <person name="Sohal A."/>
            <person name="Harris D."/>
            <person name="Quail M."/>
            <person name="Sanders M."/>
            <person name="Berriman M."/>
            <person name="Wastling J.M."/>
            <person name="Pain A."/>
        </authorList>
    </citation>
    <scope>NUCLEOTIDE SEQUENCE</scope>
    <source>
        <strain evidence="7">Liverpool</strain>
    </source>
</reference>
<dbReference type="VEuPathDB" id="ToxoDB:NCLIV_035820"/>
<evidence type="ECO:0000259" key="5">
    <source>
        <dbReference type="Pfam" id="PF06862"/>
    </source>
</evidence>
<reference evidence="9" key="3">
    <citation type="journal article" date="2012" name="PLoS Pathog.">
        <title>Comparative genomics of the apicomplexan parasites Toxoplasma gondii and Neospora caninum: Coccidia differing in host range and transmission strategy.</title>
        <authorList>
            <person name="Reid A.J."/>
            <person name="Vermont S.J."/>
            <person name="Cotton J.A."/>
            <person name="Harris D."/>
            <person name="Hill-Cawthorne G.A."/>
            <person name="Konen-Waisman S."/>
            <person name="Latham S.M."/>
            <person name="Mourier T."/>
            <person name="Norton R."/>
            <person name="Quail M.A."/>
            <person name="Sanders M."/>
            <person name="Shanmugam D."/>
            <person name="Sohal A."/>
            <person name="Wasmuth J.D."/>
            <person name="Brunk B."/>
            <person name="Grigg M.E."/>
            <person name="Howard J.C."/>
            <person name="Parkinson J."/>
            <person name="Roos D.S."/>
            <person name="Trees A.J."/>
            <person name="Berriman M."/>
            <person name="Pain A."/>
            <person name="Wastling J.M."/>
        </authorList>
    </citation>
    <scope>NUCLEOTIDE SEQUENCE [LARGE SCALE GENOMIC DNA]</scope>
    <source>
        <strain evidence="9">Liverpool</strain>
    </source>
</reference>
<dbReference type="Proteomes" id="UP000007494">
    <property type="component" value="Chromosome VIII"/>
</dbReference>
<comment type="similarity">
    <text evidence="2">Belongs to the UTP25 family.</text>
</comment>
<feature type="region of interest" description="Disordered" evidence="4">
    <location>
        <begin position="480"/>
        <end position="527"/>
    </location>
</feature>
<evidence type="ECO:0000313" key="7">
    <source>
        <dbReference type="EMBL" id="CBZ53801.1"/>
    </source>
</evidence>
<feature type="compositionally biased region" description="Acidic residues" evidence="4">
    <location>
        <begin position="695"/>
        <end position="709"/>
    </location>
</feature>
<feature type="compositionally biased region" description="Basic and acidic residues" evidence="4">
    <location>
        <begin position="724"/>
        <end position="747"/>
    </location>
</feature>
<feature type="compositionally biased region" description="Acidic residues" evidence="4">
    <location>
        <begin position="146"/>
        <end position="236"/>
    </location>
</feature>
<evidence type="ECO:0000256" key="4">
    <source>
        <dbReference type="SAM" id="MobiDB-lite"/>
    </source>
</evidence>
<feature type="region of interest" description="Disordered" evidence="4">
    <location>
        <begin position="685"/>
        <end position="769"/>
    </location>
</feature>
<evidence type="ECO:0000313" key="8">
    <source>
        <dbReference type="EMBL" id="CEL67795.1"/>
    </source>
</evidence>